<name>W4LMN8_9BACT</name>
<comment type="caution">
    <text evidence="4">The sequence shown here is derived from an EMBL/GenBank/DDBJ whole genome shotgun (WGS) entry which is preliminary data.</text>
</comment>
<keyword evidence="5" id="KW-1185">Reference proteome</keyword>
<dbReference type="PROSITE" id="PS50045">
    <property type="entry name" value="SIGMA54_INTERACT_4"/>
    <property type="match status" value="1"/>
</dbReference>
<evidence type="ECO:0000256" key="2">
    <source>
        <dbReference type="ARBA" id="ARBA00022840"/>
    </source>
</evidence>
<keyword evidence="1" id="KW-0547">Nucleotide-binding</keyword>
<dbReference type="Proteomes" id="UP000019140">
    <property type="component" value="Unassembled WGS sequence"/>
</dbReference>
<evidence type="ECO:0000256" key="1">
    <source>
        <dbReference type="ARBA" id="ARBA00022741"/>
    </source>
</evidence>
<gene>
    <name evidence="4" type="ORF">ETSY2_42485</name>
</gene>
<keyword evidence="2" id="KW-0067">ATP-binding</keyword>
<dbReference type="Gene3D" id="3.40.50.300">
    <property type="entry name" value="P-loop containing nucleotide triphosphate hydrolases"/>
    <property type="match status" value="1"/>
</dbReference>
<feature type="domain" description="Sigma-54 factor interaction" evidence="3">
    <location>
        <begin position="1"/>
        <end position="84"/>
    </location>
</feature>
<evidence type="ECO:0000313" key="4">
    <source>
        <dbReference type="EMBL" id="ETW98641.1"/>
    </source>
</evidence>
<evidence type="ECO:0000259" key="3">
    <source>
        <dbReference type="PROSITE" id="PS50045"/>
    </source>
</evidence>
<accession>W4LMN8</accession>
<organism evidence="4 5">
    <name type="scientific">Candidatus Entotheonella gemina</name>
    <dbReference type="NCBI Taxonomy" id="1429439"/>
    <lineage>
        <taxon>Bacteria</taxon>
        <taxon>Pseudomonadati</taxon>
        <taxon>Nitrospinota/Tectimicrobiota group</taxon>
        <taxon>Candidatus Tectimicrobiota</taxon>
        <taxon>Candidatus Entotheonellia</taxon>
        <taxon>Candidatus Entotheonellales</taxon>
        <taxon>Candidatus Entotheonellaceae</taxon>
        <taxon>Candidatus Entotheonella</taxon>
    </lineage>
</organism>
<dbReference type="HOGENOM" id="CLU_2521441_0_0_7"/>
<dbReference type="PANTHER" id="PTHR32071">
    <property type="entry name" value="TRANSCRIPTIONAL REGULATORY PROTEIN"/>
    <property type="match status" value="1"/>
</dbReference>
<dbReference type="EMBL" id="AZHX01001927">
    <property type="protein sequence ID" value="ETW98641.1"/>
    <property type="molecule type" value="Genomic_DNA"/>
</dbReference>
<dbReference type="InterPro" id="IPR027417">
    <property type="entry name" value="P-loop_NTPase"/>
</dbReference>
<dbReference type="GO" id="GO:0005524">
    <property type="term" value="F:ATP binding"/>
    <property type="evidence" value="ECO:0007669"/>
    <property type="project" value="UniProtKB-KW"/>
</dbReference>
<evidence type="ECO:0000313" key="5">
    <source>
        <dbReference type="Proteomes" id="UP000019140"/>
    </source>
</evidence>
<dbReference type="PROSITE" id="PS00675">
    <property type="entry name" value="SIGMA54_INTERACT_1"/>
    <property type="match status" value="1"/>
</dbReference>
<dbReference type="InterPro" id="IPR002078">
    <property type="entry name" value="Sigma_54_int"/>
</dbReference>
<sequence length="84" mass="8889">MAPSRSTVLITGESGTGKELVAHLLHRLSPRAEHAFVTLNAAALPESLVEAELFGYEKGAFAGAMQRKPGRFEQADGGIALVNK</sequence>
<protein>
    <recommendedName>
        <fullName evidence="3">Sigma-54 factor interaction domain-containing protein</fullName>
    </recommendedName>
</protein>
<dbReference type="Pfam" id="PF00158">
    <property type="entry name" value="Sigma54_activat"/>
    <property type="match status" value="1"/>
</dbReference>
<dbReference type="InterPro" id="IPR025662">
    <property type="entry name" value="Sigma_54_int_dom_ATP-bd_1"/>
</dbReference>
<dbReference type="SUPFAM" id="SSF52540">
    <property type="entry name" value="P-loop containing nucleoside triphosphate hydrolases"/>
    <property type="match status" value="1"/>
</dbReference>
<proteinExistence type="predicted"/>
<dbReference type="CDD" id="cd00009">
    <property type="entry name" value="AAA"/>
    <property type="match status" value="1"/>
</dbReference>
<reference evidence="4 5" key="1">
    <citation type="journal article" date="2014" name="Nature">
        <title>An environmental bacterial taxon with a large and distinct metabolic repertoire.</title>
        <authorList>
            <person name="Wilson M.C."/>
            <person name="Mori T."/>
            <person name="Ruckert C."/>
            <person name="Uria A.R."/>
            <person name="Helf M.J."/>
            <person name="Takada K."/>
            <person name="Gernert C."/>
            <person name="Steffens U.A."/>
            <person name="Heycke N."/>
            <person name="Schmitt S."/>
            <person name="Rinke C."/>
            <person name="Helfrich E.J."/>
            <person name="Brachmann A.O."/>
            <person name="Gurgui C."/>
            <person name="Wakimoto T."/>
            <person name="Kracht M."/>
            <person name="Crusemann M."/>
            <person name="Hentschel U."/>
            <person name="Abe I."/>
            <person name="Matsunaga S."/>
            <person name="Kalinowski J."/>
            <person name="Takeyama H."/>
            <person name="Piel J."/>
        </authorList>
    </citation>
    <scope>NUCLEOTIDE SEQUENCE [LARGE SCALE GENOMIC DNA]</scope>
    <source>
        <strain evidence="5">TSY2</strain>
    </source>
</reference>
<dbReference type="GO" id="GO:0006355">
    <property type="term" value="P:regulation of DNA-templated transcription"/>
    <property type="evidence" value="ECO:0007669"/>
    <property type="project" value="InterPro"/>
</dbReference>
<dbReference type="AlphaFoldDB" id="W4LMN8"/>